<dbReference type="FunFam" id="3.40.630.30:FF:000047">
    <property type="entry name" value="Acetyltransferase, GNAT family"/>
    <property type="match status" value="1"/>
</dbReference>
<accession>A0A349IH39</accession>
<dbReference type="OrthoDB" id="5295305at2"/>
<proteinExistence type="predicted"/>
<dbReference type="GO" id="GO:1990189">
    <property type="term" value="F:protein N-terminal-serine acetyltransferase activity"/>
    <property type="evidence" value="ECO:0007669"/>
    <property type="project" value="TreeGrafter"/>
</dbReference>
<evidence type="ECO:0000313" key="1">
    <source>
        <dbReference type="EMBL" id="SUB17952.1"/>
    </source>
</evidence>
<dbReference type="GeneID" id="66826738"/>
<organism evidence="1 2">
    <name type="scientific">Enterobacter agglomerans</name>
    <name type="common">Erwinia herbicola</name>
    <name type="synonym">Pantoea agglomerans</name>
    <dbReference type="NCBI Taxonomy" id="549"/>
    <lineage>
        <taxon>Bacteria</taxon>
        <taxon>Pseudomonadati</taxon>
        <taxon>Pseudomonadota</taxon>
        <taxon>Gammaproteobacteria</taxon>
        <taxon>Enterobacterales</taxon>
        <taxon>Erwiniaceae</taxon>
        <taxon>Pantoea</taxon>
        <taxon>Pantoea agglomerans group</taxon>
    </lineage>
</organism>
<keyword evidence="1" id="KW-0808">Transferase</keyword>
<dbReference type="EMBL" id="UGSO01000001">
    <property type="protein sequence ID" value="SUB17952.1"/>
    <property type="molecule type" value="Genomic_DNA"/>
</dbReference>
<dbReference type="GO" id="GO:0008999">
    <property type="term" value="F:protein-N-terminal-alanine acetyltransferase activity"/>
    <property type="evidence" value="ECO:0007669"/>
    <property type="project" value="TreeGrafter"/>
</dbReference>
<dbReference type="Proteomes" id="UP000254640">
    <property type="component" value="Unassembled WGS sequence"/>
</dbReference>
<dbReference type="InterPro" id="IPR051908">
    <property type="entry name" value="Ribosomal_N-acetyltransferase"/>
</dbReference>
<dbReference type="PANTHER" id="PTHR43441">
    <property type="entry name" value="RIBOSOMAL-PROTEIN-SERINE ACETYLTRANSFERASE"/>
    <property type="match status" value="1"/>
</dbReference>
<protein>
    <submittedName>
        <fullName evidence="1">Ribosomal-protein-L7/L12-serine acetyltransferase</fullName>
    </submittedName>
</protein>
<gene>
    <name evidence="1" type="ORF">NCTC9381_03894</name>
</gene>
<evidence type="ECO:0000313" key="2">
    <source>
        <dbReference type="Proteomes" id="UP000254640"/>
    </source>
</evidence>
<dbReference type="PANTHER" id="PTHR43441:SF2">
    <property type="entry name" value="FAMILY ACETYLTRANSFERASE, PUTATIVE (AFU_ORTHOLOGUE AFUA_7G00850)-RELATED"/>
    <property type="match status" value="1"/>
</dbReference>
<dbReference type="Pfam" id="PF13302">
    <property type="entry name" value="Acetyltransf_3"/>
    <property type="match status" value="1"/>
</dbReference>
<dbReference type="InterPro" id="IPR016181">
    <property type="entry name" value="Acyl_CoA_acyltransferase"/>
</dbReference>
<dbReference type="Gene3D" id="3.40.630.30">
    <property type="match status" value="1"/>
</dbReference>
<dbReference type="AlphaFoldDB" id="A0A349IH39"/>
<dbReference type="SUPFAM" id="SSF55729">
    <property type="entry name" value="Acyl-CoA N-acyltransferases (Nat)"/>
    <property type="match status" value="1"/>
</dbReference>
<keyword evidence="2" id="KW-1185">Reference proteome</keyword>
<sequence>MNLNQFDQPVGEALPDWQPVTRPPCMPLTGQHCLLLPLSIDHAEPLLQAFMLAPDDRDWTWLSAERPASLPQMQHWIADKVADAALVSFTVCSPNQQPCGVVCFASIEPGHGTVEIGHVTWSPLMQRSVIGSEAIYLLLQQAFSLGYRRVAWRCDSTNIASRRAAERLGFRFEGRFRQVMTRKQRNRDTDWLSIIDREWPDVQRALSAWLSADNFAAGGQQKRPLSACFADVNPADANATSPERGADAGD</sequence>
<dbReference type="PROSITE" id="PS51186">
    <property type="entry name" value="GNAT"/>
    <property type="match status" value="1"/>
</dbReference>
<dbReference type="InterPro" id="IPR000182">
    <property type="entry name" value="GNAT_dom"/>
</dbReference>
<reference evidence="1 2" key="1">
    <citation type="submission" date="2018-06" db="EMBL/GenBank/DDBJ databases">
        <authorList>
            <consortium name="Pathogen Informatics"/>
            <person name="Doyle S."/>
        </authorList>
    </citation>
    <scope>NUCLEOTIDE SEQUENCE [LARGE SCALE GENOMIC DNA]</scope>
    <source>
        <strain evidence="1 2">NCTC9381</strain>
    </source>
</reference>
<name>A0A349IH39_ENTAG</name>
<dbReference type="RefSeq" id="WP_010671262.1">
    <property type="nucleotide sequence ID" value="NZ_CP031649.1"/>
</dbReference>